<dbReference type="Pfam" id="PF18052">
    <property type="entry name" value="Rx_N"/>
    <property type="match status" value="1"/>
</dbReference>
<feature type="domain" description="Disease resistance N-terminal" evidence="6">
    <location>
        <begin position="7"/>
        <end position="86"/>
    </location>
</feature>
<evidence type="ECO:0000313" key="7">
    <source>
        <dbReference type="EMBL" id="KAG2629059.1"/>
    </source>
</evidence>
<evidence type="ECO:0000256" key="5">
    <source>
        <dbReference type="ARBA" id="ARBA00022821"/>
    </source>
</evidence>
<reference evidence="7" key="1">
    <citation type="submission" date="2020-05" db="EMBL/GenBank/DDBJ databases">
        <title>WGS assembly of Panicum virgatum.</title>
        <authorList>
            <person name="Lovell J.T."/>
            <person name="Jenkins J."/>
            <person name="Shu S."/>
            <person name="Juenger T.E."/>
            <person name="Schmutz J."/>
        </authorList>
    </citation>
    <scope>NUCLEOTIDE SEQUENCE</scope>
    <source>
        <strain evidence="7">AP13</strain>
    </source>
</reference>
<proteinExistence type="inferred from homology"/>
<evidence type="ECO:0000256" key="2">
    <source>
        <dbReference type="ARBA" id="ARBA00022614"/>
    </source>
</evidence>
<evidence type="ECO:0000313" key="8">
    <source>
        <dbReference type="Proteomes" id="UP000823388"/>
    </source>
</evidence>
<dbReference type="AlphaFoldDB" id="A0A8T0VAZ8"/>
<sequence length="160" mass="17721">MVGAQGAVDSLLGRLKSVLLDEAQLPGSLRGDVEFIREEMETMNALLRHLTEAQHRNHLVWAWMKQIVGLAQDCEGSIELYLHHVGGPAPADDARGAGNCPLRNLRRLLRLLQSVSARHRIATRIRELKVRVRDVGDRRKRYGITVPYSAATADGAADVV</sequence>
<keyword evidence="3" id="KW-0677">Repeat</keyword>
<evidence type="ECO:0000256" key="3">
    <source>
        <dbReference type="ARBA" id="ARBA00022737"/>
    </source>
</evidence>
<protein>
    <recommendedName>
        <fullName evidence="6">Disease resistance N-terminal domain-containing protein</fullName>
    </recommendedName>
</protein>
<comment type="similarity">
    <text evidence="1">Belongs to the disease resistance NB-LRR family.</text>
</comment>
<keyword evidence="4" id="KW-0547">Nucleotide-binding</keyword>
<dbReference type="EMBL" id="CM029041">
    <property type="protein sequence ID" value="KAG2629059.1"/>
    <property type="molecule type" value="Genomic_DNA"/>
</dbReference>
<organism evidence="7 8">
    <name type="scientific">Panicum virgatum</name>
    <name type="common">Blackwell switchgrass</name>
    <dbReference type="NCBI Taxonomy" id="38727"/>
    <lineage>
        <taxon>Eukaryota</taxon>
        <taxon>Viridiplantae</taxon>
        <taxon>Streptophyta</taxon>
        <taxon>Embryophyta</taxon>
        <taxon>Tracheophyta</taxon>
        <taxon>Spermatophyta</taxon>
        <taxon>Magnoliopsida</taxon>
        <taxon>Liliopsida</taxon>
        <taxon>Poales</taxon>
        <taxon>Poaceae</taxon>
        <taxon>PACMAD clade</taxon>
        <taxon>Panicoideae</taxon>
        <taxon>Panicodae</taxon>
        <taxon>Paniceae</taxon>
        <taxon>Panicinae</taxon>
        <taxon>Panicum</taxon>
        <taxon>Panicum sect. Hiantes</taxon>
    </lineage>
</organism>
<keyword evidence="2" id="KW-0433">Leucine-rich repeat</keyword>
<evidence type="ECO:0000259" key="6">
    <source>
        <dbReference type="Pfam" id="PF18052"/>
    </source>
</evidence>
<evidence type="ECO:0000256" key="4">
    <source>
        <dbReference type="ARBA" id="ARBA00022741"/>
    </source>
</evidence>
<dbReference type="Gene3D" id="1.20.5.4130">
    <property type="match status" value="1"/>
</dbReference>
<name>A0A8T0VAZ8_PANVG</name>
<dbReference type="Proteomes" id="UP000823388">
    <property type="component" value="Chromosome 3K"/>
</dbReference>
<evidence type="ECO:0000256" key="1">
    <source>
        <dbReference type="ARBA" id="ARBA00008894"/>
    </source>
</evidence>
<dbReference type="GO" id="GO:0000166">
    <property type="term" value="F:nucleotide binding"/>
    <property type="evidence" value="ECO:0007669"/>
    <property type="project" value="UniProtKB-KW"/>
</dbReference>
<comment type="caution">
    <text evidence="7">The sequence shown here is derived from an EMBL/GenBank/DDBJ whole genome shotgun (WGS) entry which is preliminary data.</text>
</comment>
<dbReference type="InterPro" id="IPR038005">
    <property type="entry name" value="RX-like_CC"/>
</dbReference>
<keyword evidence="8" id="KW-1185">Reference proteome</keyword>
<dbReference type="PANTHER" id="PTHR19338">
    <property type="entry name" value="TRANSLOCASE OF INNER MITOCHONDRIAL MEMBRANE 13 HOMOLOG"/>
    <property type="match status" value="1"/>
</dbReference>
<dbReference type="PANTHER" id="PTHR19338:SF0">
    <property type="entry name" value="MITOCHONDRIAL IMPORT INNER MEMBRANE TRANSLOCASE SUBUNIT TIM13"/>
    <property type="match status" value="1"/>
</dbReference>
<gene>
    <name evidence="7" type="ORF">PVAP13_3KG402309</name>
</gene>
<dbReference type="InterPro" id="IPR041118">
    <property type="entry name" value="Rx_N"/>
</dbReference>
<accession>A0A8T0VAZ8</accession>
<dbReference type="CDD" id="cd14798">
    <property type="entry name" value="RX-CC_like"/>
    <property type="match status" value="1"/>
</dbReference>
<keyword evidence="5" id="KW-0611">Plant defense</keyword>
<dbReference type="GO" id="GO:0006952">
    <property type="term" value="P:defense response"/>
    <property type="evidence" value="ECO:0007669"/>
    <property type="project" value="UniProtKB-KW"/>
</dbReference>